<reference evidence="3 4" key="1">
    <citation type="submission" date="2006-10" db="EMBL/GenBank/DDBJ databases">
        <title>The Genome Sequence of Batrachochytrium dendrobatidis JEL423.</title>
        <authorList>
            <consortium name="The Broad Institute Genome Sequencing Platform"/>
            <person name="Birren B."/>
            <person name="Lander E."/>
            <person name="Galagan J."/>
            <person name="Cuomo C."/>
            <person name="Devon K."/>
            <person name="Jaffe D."/>
            <person name="Butler J."/>
            <person name="Alvarez P."/>
            <person name="Gnerre S."/>
            <person name="Grabherr M."/>
            <person name="Kleber M."/>
            <person name="Mauceli E."/>
            <person name="Brockman W."/>
            <person name="Young S."/>
            <person name="LaButti K."/>
            <person name="Sykes S."/>
            <person name="DeCaprio D."/>
            <person name="Crawford M."/>
            <person name="Koehrsen M."/>
            <person name="Engels R."/>
            <person name="Montgomery P."/>
            <person name="Pearson M."/>
            <person name="Howarth C."/>
            <person name="Larson L."/>
            <person name="White J."/>
            <person name="O'Leary S."/>
            <person name="Kodira C."/>
            <person name="Zeng Q."/>
            <person name="Yandava C."/>
            <person name="Alvarado L."/>
            <person name="Longcore J."/>
            <person name="James T."/>
        </authorList>
    </citation>
    <scope>NUCLEOTIDE SEQUENCE [LARGE SCALE GENOMIC DNA]</scope>
    <source>
        <strain evidence="3 4">JEL423</strain>
    </source>
</reference>
<organism evidence="3 4">
    <name type="scientific">Batrachochytrium dendrobatidis (strain JEL423)</name>
    <dbReference type="NCBI Taxonomy" id="403673"/>
    <lineage>
        <taxon>Eukaryota</taxon>
        <taxon>Fungi</taxon>
        <taxon>Fungi incertae sedis</taxon>
        <taxon>Chytridiomycota</taxon>
        <taxon>Chytridiomycota incertae sedis</taxon>
        <taxon>Chytridiomycetes</taxon>
        <taxon>Rhizophydiales</taxon>
        <taxon>Rhizophydiales incertae sedis</taxon>
        <taxon>Batrachochytrium</taxon>
    </lineage>
</organism>
<keyword evidence="1" id="KW-1133">Transmembrane helix</keyword>
<feature type="transmembrane region" description="Helical" evidence="1">
    <location>
        <begin position="283"/>
        <end position="304"/>
    </location>
</feature>
<keyword evidence="1" id="KW-0472">Membrane</keyword>
<feature type="transmembrane region" description="Helical" evidence="1">
    <location>
        <begin position="394"/>
        <end position="414"/>
    </location>
</feature>
<dbReference type="SUPFAM" id="SSF68906">
    <property type="entry name" value="SAP domain"/>
    <property type="match status" value="1"/>
</dbReference>
<accession>A0A177WFJ8</accession>
<dbReference type="VEuPathDB" id="FungiDB:BDEG_22792"/>
<feature type="transmembrane region" description="Helical" evidence="1">
    <location>
        <begin position="113"/>
        <end position="132"/>
    </location>
</feature>
<feature type="domain" description="SAP" evidence="2">
    <location>
        <begin position="14"/>
        <end position="48"/>
    </location>
</feature>
<dbReference type="InterPro" id="IPR036361">
    <property type="entry name" value="SAP_dom_sf"/>
</dbReference>
<dbReference type="EMBL" id="DS022302">
    <property type="protein sequence ID" value="OAJ38898.1"/>
    <property type="molecule type" value="Genomic_DNA"/>
</dbReference>
<dbReference type="Proteomes" id="UP000077115">
    <property type="component" value="Unassembled WGS sequence"/>
</dbReference>
<gene>
    <name evidence="3" type="ORF">BDEG_22792</name>
</gene>
<feature type="transmembrane region" description="Helical" evidence="1">
    <location>
        <begin position="310"/>
        <end position="331"/>
    </location>
</feature>
<dbReference type="SMART" id="SM00513">
    <property type="entry name" value="SAP"/>
    <property type="match status" value="1"/>
</dbReference>
<evidence type="ECO:0000313" key="3">
    <source>
        <dbReference type="EMBL" id="OAJ38898.1"/>
    </source>
</evidence>
<name>A0A177WFJ8_BATDL</name>
<keyword evidence="1" id="KW-0812">Transmembrane</keyword>
<feature type="transmembrane region" description="Helical" evidence="1">
    <location>
        <begin position="144"/>
        <end position="164"/>
    </location>
</feature>
<dbReference type="PROSITE" id="PS50800">
    <property type="entry name" value="SAP"/>
    <property type="match status" value="1"/>
</dbReference>
<feature type="transmembrane region" description="Helical" evidence="1">
    <location>
        <begin position="83"/>
        <end position="101"/>
    </location>
</feature>
<evidence type="ECO:0000259" key="2">
    <source>
        <dbReference type="PROSITE" id="PS50800"/>
    </source>
</evidence>
<dbReference type="Gene3D" id="1.10.720.30">
    <property type="entry name" value="SAP domain"/>
    <property type="match status" value="1"/>
</dbReference>
<dbReference type="AlphaFoldDB" id="A0A177WFJ8"/>
<sequence length="437" mass="48521">MDTSNGNIVTADSTDVWTVKKLQDELRKRKLATDGTRHELVKRLESATLDDTQDPQPGMFACSVPLSRVRSKRSQRSKQASRVTIWNSPALILTHFILYLGDVVADTACMVANHFHIFFTALAVVGLGFLVYTLDGEHQEMIGYIESLAVWYGWWIGLGITSSIGLGTGLHTFMLFLAPFIAQATFAAYSCRSLDFTTRGPNSFVCDPVSESSADPITVWTIASKVHMESLLWGLGTAIGELPPYFVARAAAVAGQNDPEFASIERILAKPIQLRNWSERTQIVMHSIVTNMGFFGILLCASVPNPLFDLAGIICGHFAVPFSTFFGATMIGKSFIKSSIQSFAVIVVFSEDVQKSLLVALRKHAPYLHAPFKDFFESQERKFRNRGGQPPQNASIISLLWNAFMVFMILYFVISIVESLALSSIERRKAERITKKE</sequence>
<dbReference type="OrthoDB" id="2016540at2759"/>
<protein>
    <recommendedName>
        <fullName evidence="2">SAP domain-containing protein</fullName>
    </recommendedName>
</protein>
<proteinExistence type="predicted"/>
<evidence type="ECO:0000256" key="1">
    <source>
        <dbReference type="SAM" id="Phobius"/>
    </source>
</evidence>
<dbReference type="eggNOG" id="KOG1109">
    <property type="taxonomic scope" value="Eukaryota"/>
</dbReference>
<feature type="transmembrane region" description="Helical" evidence="1">
    <location>
        <begin position="170"/>
        <end position="189"/>
    </location>
</feature>
<reference evidence="3 4" key="2">
    <citation type="submission" date="2016-05" db="EMBL/GenBank/DDBJ databases">
        <title>Lineage-specific infection strategies underlie the spectrum of fungal disease in amphibians.</title>
        <authorList>
            <person name="Cuomo C.A."/>
            <person name="Farrer R.A."/>
            <person name="James T."/>
            <person name="Longcore J."/>
            <person name="Birren B."/>
        </authorList>
    </citation>
    <scope>NUCLEOTIDE SEQUENCE [LARGE SCALE GENOMIC DNA]</scope>
    <source>
        <strain evidence="3 4">JEL423</strain>
    </source>
</reference>
<dbReference type="Pfam" id="PF02037">
    <property type="entry name" value="SAP"/>
    <property type="match status" value="1"/>
</dbReference>
<evidence type="ECO:0000313" key="4">
    <source>
        <dbReference type="Proteomes" id="UP000077115"/>
    </source>
</evidence>
<dbReference type="STRING" id="403673.A0A177WFJ8"/>
<dbReference type="InterPro" id="IPR003034">
    <property type="entry name" value="SAP_dom"/>
</dbReference>